<keyword evidence="3" id="KW-1185">Reference proteome</keyword>
<proteinExistence type="predicted"/>
<evidence type="ECO:0000256" key="1">
    <source>
        <dbReference type="SAM" id="MobiDB-lite"/>
    </source>
</evidence>
<evidence type="ECO:0000313" key="3">
    <source>
        <dbReference type="Proteomes" id="UP000299102"/>
    </source>
</evidence>
<gene>
    <name evidence="2" type="ORF">EVAR_11997_1</name>
</gene>
<dbReference type="AlphaFoldDB" id="A0A4C1U6D6"/>
<sequence>MFLAKVLLVFNRPTVGAHSKPFSSTADSKTSQRHKMGKRSRRRTGRGALNLRIASFAGNSERQSFMRCTVKNASTISCAVVIGTHLRLVRTPRLYRSSATSHDHRHNRRQ</sequence>
<evidence type="ECO:0000313" key="2">
    <source>
        <dbReference type="EMBL" id="GBP21396.1"/>
    </source>
</evidence>
<accession>A0A4C1U6D6</accession>
<protein>
    <submittedName>
        <fullName evidence="2">Uncharacterized protein</fullName>
    </submittedName>
</protein>
<feature type="region of interest" description="Disordered" evidence="1">
    <location>
        <begin position="15"/>
        <end position="47"/>
    </location>
</feature>
<dbReference type="EMBL" id="BGZK01000128">
    <property type="protein sequence ID" value="GBP21396.1"/>
    <property type="molecule type" value="Genomic_DNA"/>
</dbReference>
<name>A0A4C1U6D6_EUMVA</name>
<organism evidence="2 3">
    <name type="scientific">Eumeta variegata</name>
    <name type="common">Bagworm moth</name>
    <name type="synonym">Eumeta japonica</name>
    <dbReference type="NCBI Taxonomy" id="151549"/>
    <lineage>
        <taxon>Eukaryota</taxon>
        <taxon>Metazoa</taxon>
        <taxon>Ecdysozoa</taxon>
        <taxon>Arthropoda</taxon>
        <taxon>Hexapoda</taxon>
        <taxon>Insecta</taxon>
        <taxon>Pterygota</taxon>
        <taxon>Neoptera</taxon>
        <taxon>Endopterygota</taxon>
        <taxon>Lepidoptera</taxon>
        <taxon>Glossata</taxon>
        <taxon>Ditrysia</taxon>
        <taxon>Tineoidea</taxon>
        <taxon>Psychidae</taxon>
        <taxon>Oiketicinae</taxon>
        <taxon>Eumeta</taxon>
    </lineage>
</organism>
<reference evidence="2 3" key="1">
    <citation type="journal article" date="2019" name="Commun. Biol.">
        <title>The bagworm genome reveals a unique fibroin gene that provides high tensile strength.</title>
        <authorList>
            <person name="Kono N."/>
            <person name="Nakamura H."/>
            <person name="Ohtoshi R."/>
            <person name="Tomita M."/>
            <person name="Numata K."/>
            <person name="Arakawa K."/>
        </authorList>
    </citation>
    <scope>NUCLEOTIDE SEQUENCE [LARGE SCALE GENOMIC DNA]</scope>
</reference>
<comment type="caution">
    <text evidence="2">The sequence shown here is derived from an EMBL/GenBank/DDBJ whole genome shotgun (WGS) entry which is preliminary data.</text>
</comment>
<dbReference type="OrthoDB" id="203908at2759"/>
<dbReference type="Proteomes" id="UP000299102">
    <property type="component" value="Unassembled WGS sequence"/>
</dbReference>
<feature type="compositionally biased region" description="Basic residues" evidence="1">
    <location>
        <begin position="31"/>
        <end position="45"/>
    </location>
</feature>